<dbReference type="Proteomes" id="UP000480178">
    <property type="component" value="Chromosome"/>
</dbReference>
<reference evidence="1 2" key="1">
    <citation type="submission" date="2020-01" db="EMBL/GenBank/DDBJ databases">
        <authorList>
            <person name="Kim M.K."/>
        </authorList>
    </citation>
    <scope>NUCLEOTIDE SEQUENCE [LARGE SCALE GENOMIC DNA]</scope>
    <source>
        <strain evidence="1 2">172606-1</strain>
    </source>
</reference>
<dbReference type="RefSeq" id="WP_162447569.1">
    <property type="nucleotide sequence ID" value="NZ_CP048222.1"/>
</dbReference>
<sequence length="270" mass="29645">MHIKASYRMIIILLVSTFSSCQKKELVLNLVETACKDFKIHSPTFQWITDPSCGTTGTKGSIQVSFGFDGDNDCINQINIQPGFYKADNSEIPNIAFPATLQTTDPVVTLENQIITFTFAFEFATPADADALNHLYFKLSTQNELGNKSKNLELRINGACSTVNPSTYKVVKEVTVNTETAQITLKDDATEDGDIVSIYLNGKWVLENYVLTNAGETFTFPVNKGDNHLVLFAVNEGKVGPNTVSLSINGTDINISPDLLTGEALNIKRF</sequence>
<gene>
    <name evidence="1" type="ORF">GXP67_35680</name>
</gene>
<dbReference type="AlphaFoldDB" id="A0A6C0GUZ5"/>
<protein>
    <submittedName>
        <fullName evidence="1">Uncharacterized protein</fullName>
    </submittedName>
</protein>
<name>A0A6C0GUZ5_9BACT</name>
<organism evidence="1 2">
    <name type="scientific">Rhodocytophaga rosea</name>
    <dbReference type="NCBI Taxonomy" id="2704465"/>
    <lineage>
        <taxon>Bacteria</taxon>
        <taxon>Pseudomonadati</taxon>
        <taxon>Bacteroidota</taxon>
        <taxon>Cytophagia</taxon>
        <taxon>Cytophagales</taxon>
        <taxon>Rhodocytophagaceae</taxon>
        <taxon>Rhodocytophaga</taxon>
    </lineage>
</organism>
<dbReference type="KEGG" id="rhoz:GXP67_35680"/>
<accession>A0A6C0GUZ5</accession>
<evidence type="ECO:0000313" key="2">
    <source>
        <dbReference type="Proteomes" id="UP000480178"/>
    </source>
</evidence>
<proteinExistence type="predicted"/>
<keyword evidence="2" id="KW-1185">Reference proteome</keyword>
<dbReference type="EMBL" id="CP048222">
    <property type="protein sequence ID" value="QHT71634.1"/>
    <property type="molecule type" value="Genomic_DNA"/>
</dbReference>
<evidence type="ECO:0000313" key="1">
    <source>
        <dbReference type="EMBL" id="QHT71634.1"/>
    </source>
</evidence>
<dbReference type="PROSITE" id="PS51257">
    <property type="entry name" value="PROKAR_LIPOPROTEIN"/>
    <property type="match status" value="1"/>
</dbReference>